<dbReference type="EMBL" id="GBRH01258974">
    <property type="protein sequence ID" value="JAD38921.1"/>
    <property type="molecule type" value="Transcribed_RNA"/>
</dbReference>
<accession>A0A0A8ZJD8</accession>
<protein>
    <submittedName>
        <fullName evidence="1">Uncharacterized protein</fullName>
    </submittedName>
</protein>
<sequence>MTSFTHWILSCRLDLRNNKFVHFDVIFMATKCIHATLFFGSSSGSSCYNVFPF</sequence>
<proteinExistence type="predicted"/>
<organism evidence="1">
    <name type="scientific">Arundo donax</name>
    <name type="common">Giant reed</name>
    <name type="synonym">Donax arundinaceus</name>
    <dbReference type="NCBI Taxonomy" id="35708"/>
    <lineage>
        <taxon>Eukaryota</taxon>
        <taxon>Viridiplantae</taxon>
        <taxon>Streptophyta</taxon>
        <taxon>Embryophyta</taxon>
        <taxon>Tracheophyta</taxon>
        <taxon>Spermatophyta</taxon>
        <taxon>Magnoliopsida</taxon>
        <taxon>Liliopsida</taxon>
        <taxon>Poales</taxon>
        <taxon>Poaceae</taxon>
        <taxon>PACMAD clade</taxon>
        <taxon>Arundinoideae</taxon>
        <taxon>Arundineae</taxon>
        <taxon>Arundo</taxon>
    </lineage>
</organism>
<evidence type="ECO:0000313" key="1">
    <source>
        <dbReference type="EMBL" id="JAD38921.1"/>
    </source>
</evidence>
<name>A0A0A8ZJD8_ARUDO</name>
<reference evidence="1" key="2">
    <citation type="journal article" date="2015" name="Data Brief">
        <title>Shoot transcriptome of the giant reed, Arundo donax.</title>
        <authorList>
            <person name="Barrero R.A."/>
            <person name="Guerrero F.D."/>
            <person name="Moolhuijzen P."/>
            <person name="Goolsby J.A."/>
            <person name="Tidwell J."/>
            <person name="Bellgard S.E."/>
            <person name="Bellgard M.I."/>
        </authorList>
    </citation>
    <scope>NUCLEOTIDE SEQUENCE</scope>
    <source>
        <tissue evidence="1">Shoot tissue taken approximately 20 cm above the soil surface</tissue>
    </source>
</reference>
<reference evidence="1" key="1">
    <citation type="submission" date="2014-09" db="EMBL/GenBank/DDBJ databases">
        <authorList>
            <person name="Magalhaes I.L.F."/>
            <person name="Oliveira U."/>
            <person name="Santos F.R."/>
            <person name="Vidigal T.H.D.A."/>
            <person name="Brescovit A.D."/>
            <person name="Santos A.J."/>
        </authorList>
    </citation>
    <scope>NUCLEOTIDE SEQUENCE</scope>
    <source>
        <tissue evidence="1">Shoot tissue taken approximately 20 cm above the soil surface</tissue>
    </source>
</reference>
<dbReference type="AlphaFoldDB" id="A0A0A8ZJD8"/>